<accession>A0A813HNM3</accession>
<feature type="compositionally biased region" description="Low complexity" evidence="1">
    <location>
        <begin position="325"/>
        <end position="335"/>
    </location>
</feature>
<protein>
    <submittedName>
        <fullName evidence="2">Uncharacterized protein</fullName>
    </submittedName>
</protein>
<gene>
    <name evidence="2" type="ORF">PGLA1383_LOCUS55143</name>
</gene>
<organism evidence="2 3">
    <name type="scientific">Polarella glacialis</name>
    <name type="common">Dinoflagellate</name>
    <dbReference type="NCBI Taxonomy" id="89957"/>
    <lineage>
        <taxon>Eukaryota</taxon>
        <taxon>Sar</taxon>
        <taxon>Alveolata</taxon>
        <taxon>Dinophyceae</taxon>
        <taxon>Suessiales</taxon>
        <taxon>Suessiaceae</taxon>
        <taxon>Polarella</taxon>
    </lineage>
</organism>
<dbReference type="AlphaFoldDB" id="A0A813HNM3"/>
<feature type="compositionally biased region" description="Acidic residues" evidence="1">
    <location>
        <begin position="766"/>
        <end position="778"/>
    </location>
</feature>
<feature type="compositionally biased region" description="Basic and acidic residues" evidence="1">
    <location>
        <begin position="603"/>
        <end position="630"/>
    </location>
</feature>
<feature type="compositionally biased region" description="Basic and acidic residues" evidence="1">
    <location>
        <begin position="640"/>
        <end position="655"/>
    </location>
</feature>
<sequence length="934" mass="105075">MDSFGCFATWRGLTSAVAGLRRSARDPVSSSTFFTPPPPLPWASDSLALAGEDEPQQQVVERVDFWCKARGAGAPTGECWASLAGDLLLLGGKDSGKVLCARLLARARISILAKTVVIAPSDNLDLSMKLDSVQEAEHWGSRIQAATTLWEDVSLRTEDLLADRQDLYQRLQQHQYLFQNQYLSPQAHLHEDFCESVVEHGAPQQGYREYLQEYQQYSPGDQQPLSPDQHHYWCEPAAEHQSVEHDWRYQGRDSVGTRDASMRLSLSQGSCSEEDSDEGSCTEGSGSELVEVEDGQRWFREETPTDEDEELLQQSNLWKSPPPSSRVSLVSSHPASPKKLPPLRLSAVVEPDEAFHDAPQARLSSARSAHGAQEMAPTASTNSLIYSSCQSLPNNSCADSSGTDADADLDFEKYRVAQTDLRPASFQEMSPSRQGLRSTSYPSRCEGSLAEGELHAKLRQRRLLVERQIEEAVEKAPGGQVAEPSIEESVVVVACGSTFLADGETQEIEEQQLDDQDIENEDEEQQLDVQGIGQEIEEHQFDNQDSEQDIEEHEVDLQGIEQDVKRHEVEEQQLENQSVSEQDVECHEVERLEVVEQAETQDVQEHDDEHQAEEMDDHQNQEKDVEDQKVEAQPVETDQVEAKEVEKQQAEEQEKQQVLPSVERENLKYQEVQDIIYVQEEDEDEEGHQEQRKVEEWEDSAVSEEMDVKEGRLDETWIEGDAEEDTCIDKDSGENEVTEQAAFSRCDASENGTQGNELAVESKEQSDEEHSDLEEWVEEQTARSSQLLELFQQEQTWMDQAADKLAERRMLNKQEAESIDLLEREDAEHQESLTDLEAWVGKLSEHYASGESLPLAEDDELQALRQKFNRRLSGSPASVGGDSEADKSISPARRQRQGTGPSIYKSVLSEQPETRKPRLSAPCVSHQSRKGWAV</sequence>
<feature type="compositionally biased region" description="Acidic residues" evidence="1">
    <location>
        <begin position="504"/>
        <end position="526"/>
    </location>
</feature>
<feature type="region of interest" description="Disordered" evidence="1">
    <location>
        <begin position="265"/>
        <end position="290"/>
    </location>
</feature>
<feature type="region of interest" description="Disordered" evidence="1">
    <location>
        <begin position="303"/>
        <end position="343"/>
    </location>
</feature>
<feature type="compositionally biased region" description="Basic and acidic residues" evidence="1">
    <location>
        <begin position="706"/>
        <end position="715"/>
    </location>
</feature>
<feature type="compositionally biased region" description="Acidic residues" evidence="1">
    <location>
        <begin position="716"/>
        <end position="726"/>
    </location>
</feature>
<evidence type="ECO:0000313" key="3">
    <source>
        <dbReference type="Proteomes" id="UP000654075"/>
    </source>
</evidence>
<feature type="region of interest" description="Disordered" evidence="1">
    <location>
        <begin position="866"/>
        <end position="934"/>
    </location>
</feature>
<comment type="caution">
    <text evidence="2">The sequence shown here is derived from an EMBL/GenBank/DDBJ whole genome shotgun (WGS) entry which is preliminary data.</text>
</comment>
<reference evidence="2" key="1">
    <citation type="submission" date="2021-02" db="EMBL/GenBank/DDBJ databases">
        <authorList>
            <person name="Dougan E. K."/>
            <person name="Rhodes N."/>
            <person name="Thang M."/>
            <person name="Chan C."/>
        </authorList>
    </citation>
    <scope>NUCLEOTIDE SEQUENCE</scope>
</reference>
<name>A0A813HNM3_POLGL</name>
<feature type="compositionally biased region" description="Acidic residues" evidence="1">
    <location>
        <begin position="696"/>
        <end position="705"/>
    </location>
</feature>
<dbReference type="Proteomes" id="UP000654075">
    <property type="component" value="Unassembled WGS sequence"/>
</dbReference>
<feature type="region of interest" description="Disordered" evidence="1">
    <location>
        <begin position="503"/>
        <end position="662"/>
    </location>
</feature>
<keyword evidence="3" id="KW-1185">Reference proteome</keyword>
<dbReference type="EMBL" id="CAJNNV010032524">
    <property type="protein sequence ID" value="CAE8640243.1"/>
    <property type="molecule type" value="Genomic_DNA"/>
</dbReference>
<feature type="compositionally biased region" description="Acidic residues" evidence="1">
    <location>
        <begin position="544"/>
        <end position="554"/>
    </location>
</feature>
<evidence type="ECO:0000313" key="2">
    <source>
        <dbReference type="EMBL" id="CAE8640243.1"/>
    </source>
</evidence>
<feature type="region of interest" description="Disordered" evidence="1">
    <location>
        <begin position="356"/>
        <end position="376"/>
    </location>
</feature>
<feature type="region of interest" description="Disordered" evidence="1">
    <location>
        <begin position="680"/>
        <end position="779"/>
    </location>
</feature>
<feature type="compositionally biased region" description="Basic and acidic residues" evidence="1">
    <location>
        <begin position="584"/>
        <end position="594"/>
    </location>
</feature>
<evidence type="ECO:0000256" key="1">
    <source>
        <dbReference type="SAM" id="MobiDB-lite"/>
    </source>
</evidence>
<proteinExistence type="predicted"/>